<protein>
    <submittedName>
        <fullName evidence="1">Uncharacterized protein</fullName>
    </submittedName>
</protein>
<evidence type="ECO:0000313" key="2">
    <source>
        <dbReference type="Proteomes" id="UP000814140"/>
    </source>
</evidence>
<evidence type="ECO:0000313" key="1">
    <source>
        <dbReference type="EMBL" id="KAI0066094.1"/>
    </source>
</evidence>
<keyword evidence="2" id="KW-1185">Reference proteome</keyword>
<comment type="caution">
    <text evidence="1">The sequence shown here is derived from an EMBL/GenBank/DDBJ whole genome shotgun (WGS) entry which is preliminary data.</text>
</comment>
<dbReference type="EMBL" id="MU277193">
    <property type="protein sequence ID" value="KAI0066094.1"/>
    <property type="molecule type" value="Genomic_DNA"/>
</dbReference>
<proteinExistence type="predicted"/>
<reference evidence="1" key="2">
    <citation type="journal article" date="2022" name="New Phytol.">
        <title>Evolutionary transition to the ectomycorrhizal habit in the genomes of a hyperdiverse lineage of mushroom-forming fungi.</title>
        <authorList>
            <person name="Looney B."/>
            <person name="Miyauchi S."/>
            <person name="Morin E."/>
            <person name="Drula E."/>
            <person name="Courty P.E."/>
            <person name="Kohler A."/>
            <person name="Kuo A."/>
            <person name="LaButti K."/>
            <person name="Pangilinan J."/>
            <person name="Lipzen A."/>
            <person name="Riley R."/>
            <person name="Andreopoulos W."/>
            <person name="He G."/>
            <person name="Johnson J."/>
            <person name="Nolan M."/>
            <person name="Tritt A."/>
            <person name="Barry K.W."/>
            <person name="Grigoriev I.V."/>
            <person name="Nagy L.G."/>
            <person name="Hibbett D."/>
            <person name="Henrissat B."/>
            <person name="Matheny P.B."/>
            <person name="Labbe J."/>
            <person name="Martin F.M."/>
        </authorList>
    </citation>
    <scope>NUCLEOTIDE SEQUENCE</scope>
    <source>
        <strain evidence="1">HHB10654</strain>
    </source>
</reference>
<reference evidence="1" key="1">
    <citation type="submission" date="2021-03" db="EMBL/GenBank/DDBJ databases">
        <authorList>
            <consortium name="DOE Joint Genome Institute"/>
            <person name="Ahrendt S."/>
            <person name="Looney B.P."/>
            <person name="Miyauchi S."/>
            <person name="Morin E."/>
            <person name="Drula E."/>
            <person name="Courty P.E."/>
            <person name="Chicoki N."/>
            <person name="Fauchery L."/>
            <person name="Kohler A."/>
            <person name="Kuo A."/>
            <person name="Labutti K."/>
            <person name="Pangilinan J."/>
            <person name="Lipzen A."/>
            <person name="Riley R."/>
            <person name="Andreopoulos W."/>
            <person name="He G."/>
            <person name="Johnson J."/>
            <person name="Barry K.W."/>
            <person name="Grigoriev I.V."/>
            <person name="Nagy L."/>
            <person name="Hibbett D."/>
            <person name="Henrissat B."/>
            <person name="Matheny P.B."/>
            <person name="Labbe J."/>
            <person name="Martin F."/>
        </authorList>
    </citation>
    <scope>NUCLEOTIDE SEQUENCE</scope>
    <source>
        <strain evidence="1">HHB10654</strain>
    </source>
</reference>
<name>A0ACB8TBA4_9AGAM</name>
<sequence>MDVELMYEELDPEKPRTETETVEESMVAGREIRAMIEEHISAGRWLTTESQHASELDGPTGIICCLSASAEGALYRAGGSQKGEHEKRRRGGSVSQAVRAGEVINIGGPRGAIRWSHRSVAGRSPAGHRPVKSFSLFESPPPADLGISLRRVTSDTTPLGSFGHAFVSIAGNVDASTISLPTPACRLISLIVHISHASLLLTHPRNETHFASLTVHCLGNSAPVCACLTTTFSHSLLS</sequence>
<dbReference type="Proteomes" id="UP000814140">
    <property type="component" value="Unassembled WGS sequence"/>
</dbReference>
<organism evidence="1 2">
    <name type="scientific">Artomyces pyxidatus</name>
    <dbReference type="NCBI Taxonomy" id="48021"/>
    <lineage>
        <taxon>Eukaryota</taxon>
        <taxon>Fungi</taxon>
        <taxon>Dikarya</taxon>
        <taxon>Basidiomycota</taxon>
        <taxon>Agaricomycotina</taxon>
        <taxon>Agaricomycetes</taxon>
        <taxon>Russulales</taxon>
        <taxon>Auriscalpiaceae</taxon>
        <taxon>Artomyces</taxon>
    </lineage>
</organism>
<accession>A0ACB8TBA4</accession>
<gene>
    <name evidence="1" type="ORF">BV25DRAFT_1498563</name>
</gene>